<keyword evidence="7" id="KW-0175">Coiled coil</keyword>
<dbReference type="OrthoDB" id="6088948at2"/>
<feature type="DNA-binding region" evidence="6">
    <location>
        <begin position="114"/>
        <end position="119"/>
    </location>
</feature>
<dbReference type="GO" id="GO:0030527">
    <property type="term" value="F:structural constituent of chromatin"/>
    <property type="evidence" value="ECO:0007669"/>
    <property type="project" value="InterPro"/>
</dbReference>
<organism evidence="9 10">
    <name type="scientific">Idiomarina tyrosinivorans</name>
    <dbReference type="NCBI Taxonomy" id="1445662"/>
    <lineage>
        <taxon>Bacteria</taxon>
        <taxon>Pseudomonadati</taxon>
        <taxon>Pseudomonadota</taxon>
        <taxon>Gammaproteobacteria</taxon>
        <taxon>Alteromonadales</taxon>
        <taxon>Idiomarinaceae</taxon>
        <taxon>Idiomarina</taxon>
    </lineage>
</organism>
<dbReference type="GO" id="GO:0003680">
    <property type="term" value="F:minor groove of adenine-thymine-rich DNA binding"/>
    <property type="evidence" value="ECO:0007669"/>
    <property type="project" value="TreeGrafter"/>
</dbReference>
<dbReference type="Gene3D" id="1.10.287.1050">
    <property type="entry name" value="H-NS histone-like proteins"/>
    <property type="match status" value="1"/>
</dbReference>
<evidence type="ECO:0000313" key="10">
    <source>
        <dbReference type="Proteomes" id="UP000287996"/>
    </source>
</evidence>
<dbReference type="GO" id="GO:0003681">
    <property type="term" value="F:bent DNA binding"/>
    <property type="evidence" value="ECO:0007669"/>
    <property type="project" value="TreeGrafter"/>
</dbReference>
<evidence type="ECO:0000256" key="7">
    <source>
        <dbReference type="SAM" id="Coils"/>
    </source>
</evidence>
<dbReference type="PANTHER" id="PTHR38097">
    <property type="match status" value="1"/>
</dbReference>
<dbReference type="SMART" id="SM00528">
    <property type="entry name" value="HNS"/>
    <property type="match status" value="1"/>
</dbReference>
<feature type="coiled-coil region" evidence="7">
    <location>
        <begin position="26"/>
        <end position="60"/>
    </location>
</feature>
<dbReference type="InterPro" id="IPR054180">
    <property type="entry name" value="H-NS-like_N"/>
</dbReference>
<evidence type="ECO:0000256" key="4">
    <source>
        <dbReference type="ARBA" id="ARBA00023125"/>
    </source>
</evidence>
<dbReference type="SUPFAM" id="SSF81273">
    <property type="entry name" value="H-NS histone-like proteins"/>
    <property type="match status" value="2"/>
</dbReference>
<dbReference type="PIRSF" id="PIRSF002096">
    <property type="entry name" value="HnS"/>
    <property type="match status" value="1"/>
</dbReference>
<dbReference type="GO" id="GO:0000976">
    <property type="term" value="F:transcription cis-regulatory region binding"/>
    <property type="evidence" value="ECO:0007669"/>
    <property type="project" value="TreeGrafter"/>
</dbReference>
<dbReference type="Proteomes" id="UP000287996">
    <property type="component" value="Unassembled WGS sequence"/>
</dbReference>
<proteinExistence type="inferred from homology"/>
<comment type="similarity">
    <text evidence="2 5">Belongs to the histone-like protein H-NS family.</text>
</comment>
<gene>
    <name evidence="9" type="ORF">CWI84_05545</name>
</gene>
<reference evidence="9 10" key="1">
    <citation type="journal article" date="2011" name="Front. Microbiol.">
        <title>Genomic signatures of strain selection and enhancement in Bacillus atrophaeus var. globigii, a historical biowarfare simulant.</title>
        <authorList>
            <person name="Gibbons H.S."/>
            <person name="Broomall S.M."/>
            <person name="McNew L.A."/>
            <person name="Daligault H."/>
            <person name="Chapman C."/>
            <person name="Bruce D."/>
            <person name="Karavis M."/>
            <person name="Krepps M."/>
            <person name="McGregor P.A."/>
            <person name="Hong C."/>
            <person name="Park K.H."/>
            <person name="Akmal A."/>
            <person name="Feldman A."/>
            <person name="Lin J.S."/>
            <person name="Chang W.E."/>
            <person name="Higgs B.W."/>
            <person name="Demirev P."/>
            <person name="Lindquist J."/>
            <person name="Liem A."/>
            <person name="Fochler E."/>
            <person name="Read T.D."/>
            <person name="Tapia R."/>
            <person name="Johnson S."/>
            <person name="Bishop-Lilly K.A."/>
            <person name="Detter C."/>
            <person name="Han C."/>
            <person name="Sozhamannan S."/>
            <person name="Rosenzweig C.N."/>
            <person name="Skowronski E.W."/>
        </authorList>
    </citation>
    <scope>NUCLEOTIDE SEQUENCE [LARGE SCALE GENOMIC DNA]</scope>
    <source>
        <strain evidence="9 10">CC-PW-9</strain>
    </source>
</reference>
<evidence type="ECO:0000256" key="5">
    <source>
        <dbReference type="PIRNR" id="PIRNR002096"/>
    </source>
</evidence>
<dbReference type="GO" id="GO:0046983">
    <property type="term" value="F:protein dimerization activity"/>
    <property type="evidence" value="ECO:0007669"/>
    <property type="project" value="InterPro"/>
</dbReference>
<dbReference type="Gene3D" id="4.10.430.10">
    <property type="entry name" value="Histone-like protein H-NS, C-terminal domain"/>
    <property type="match status" value="1"/>
</dbReference>
<dbReference type="GO" id="GO:0009295">
    <property type="term" value="C:nucleoid"/>
    <property type="evidence" value="ECO:0007669"/>
    <property type="project" value="UniProtKB-SubCell"/>
</dbReference>
<dbReference type="Pfam" id="PF00816">
    <property type="entry name" value="Histone_HNS"/>
    <property type="match status" value="1"/>
</dbReference>
<evidence type="ECO:0000256" key="2">
    <source>
        <dbReference type="ARBA" id="ARBA00010610"/>
    </source>
</evidence>
<accession>A0A432ZRN8</accession>
<dbReference type="RefSeq" id="WP_126841579.1">
    <property type="nucleotide sequence ID" value="NZ_PIQH01000004.1"/>
</dbReference>
<dbReference type="GO" id="GO:0005829">
    <property type="term" value="C:cytosol"/>
    <property type="evidence" value="ECO:0007669"/>
    <property type="project" value="TreeGrafter"/>
</dbReference>
<dbReference type="AlphaFoldDB" id="A0A432ZRN8"/>
<comment type="caution">
    <text evidence="9">The sequence shown here is derived from an EMBL/GenBank/DDBJ whole genome shotgun (WGS) entry which is preliminary data.</text>
</comment>
<evidence type="ECO:0000256" key="1">
    <source>
        <dbReference type="ARBA" id="ARBA00004453"/>
    </source>
</evidence>
<dbReference type="InterPro" id="IPR027454">
    <property type="entry name" value="Histone_HNS_N"/>
</dbReference>
<evidence type="ECO:0000256" key="3">
    <source>
        <dbReference type="ARBA" id="ARBA00022490"/>
    </source>
</evidence>
<dbReference type="PANTHER" id="PTHR38097:SF2">
    <property type="entry name" value="DNA-BINDING PROTEIN STPA"/>
    <property type="match status" value="1"/>
</dbReference>
<keyword evidence="3" id="KW-0963">Cytoplasm</keyword>
<feature type="domain" description="DNA-binding protein H-NS-like C-terminal" evidence="8">
    <location>
        <begin position="89"/>
        <end position="136"/>
    </location>
</feature>
<dbReference type="InterPro" id="IPR001801">
    <property type="entry name" value="Histone_HNS"/>
</dbReference>
<dbReference type="InterPro" id="IPR027444">
    <property type="entry name" value="H-NS_C_dom"/>
</dbReference>
<dbReference type="Pfam" id="PF22470">
    <property type="entry name" value="Histone_HNS_N"/>
    <property type="match status" value="1"/>
</dbReference>
<evidence type="ECO:0000259" key="8">
    <source>
        <dbReference type="SMART" id="SM00528"/>
    </source>
</evidence>
<protein>
    <recommendedName>
        <fullName evidence="5">DNA-binding protein</fullName>
    </recommendedName>
</protein>
<keyword evidence="4 5" id="KW-0238">DNA-binding</keyword>
<dbReference type="GO" id="GO:0001217">
    <property type="term" value="F:DNA-binding transcription repressor activity"/>
    <property type="evidence" value="ECO:0007669"/>
    <property type="project" value="TreeGrafter"/>
</dbReference>
<dbReference type="InterPro" id="IPR037150">
    <property type="entry name" value="H-NS_C_dom_sf"/>
</dbReference>
<evidence type="ECO:0000313" key="9">
    <source>
        <dbReference type="EMBL" id="RUO80522.1"/>
    </source>
</evidence>
<comment type="subcellular location">
    <subcellularLocation>
        <location evidence="1">Cytoplasm</location>
        <location evidence="1">Nucleoid</location>
    </subcellularLocation>
</comment>
<keyword evidence="10" id="KW-1185">Reference proteome</keyword>
<dbReference type="GO" id="GO:0032993">
    <property type="term" value="C:protein-DNA complex"/>
    <property type="evidence" value="ECO:0007669"/>
    <property type="project" value="TreeGrafter"/>
</dbReference>
<evidence type="ECO:0000256" key="6">
    <source>
        <dbReference type="PIRSR" id="PIRSR002096-1"/>
    </source>
</evidence>
<dbReference type="EMBL" id="PIQH01000004">
    <property type="protein sequence ID" value="RUO80522.1"/>
    <property type="molecule type" value="Genomic_DNA"/>
</dbReference>
<name>A0A432ZRN8_9GAMM</name>
<sequence length="137" mass="15746">MSDFIKILTHERRLKASTKELSVSELEEVEKKIRNVIAARKKEEEEEKAEQRLKQEKIEEFKKAMADAGIGISDILENEIGGEPLKATKKKRAPKPPKYAFTDEQGERATWTGQGRMPKALKKALEQGHRLEEYLIK</sequence>